<dbReference type="SMART" id="SM00943">
    <property type="entry name" value="Prim-Pol"/>
    <property type="match status" value="1"/>
</dbReference>
<evidence type="ECO:0000313" key="2">
    <source>
        <dbReference type="EMBL" id="SMC10315.1"/>
    </source>
</evidence>
<sequence length="375" mass="41858">MTTTRKPNSPLIPNDEIARLYVLGFSLIPLGGGRDGKSPLVKFAGKPRLPLNRVLAPMHRAGSTCYGILLDGLAVVDCDDDSPSLVQEMEERFGVSPVHVRTARGHHLYYRSTDRSIPNLRAEGLLVDIKRGPSSYIVGPGSVRSDGGHYIPVEGTLGTNELPELRLLVRTEANSIRVAKNRGSNRTQDGSRNNFLTTNAIKMVEYVINQDELVSNLNYIRDEECEHPETVSDAEVEKIAAWAWSKRLENKVYHGRNSEFRVHREALDALRPLPKASDAIALLVTLQDQHGHIPARTFPLQWEKMKCAGYTDLSRDRFYKARNALESVGLLEVATKHRAGNKPRTYRLKRLRTSLTENVSELHVAKGEGGRKEGV</sequence>
<dbReference type="OrthoDB" id="7835871at2"/>
<dbReference type="RefSeq" id="WP_085798298.1">
    <property type="nucleotide sequence ID" value="NZ_FWXB01000001.1"/>
</dbReference>
<proteinExistence type="predicted"/>
<gene>
    <name evidence="2" type="ORF">ROA7745_00121</name>
</gene>
<organism evidence="2 3">
    <name type="scientific">Roseovarius aestuarii</name>
    <dbReference type="NCBI Taxonomy" id="475083"/>
    <lineage>
        <taxon>Bacteria</taxon>
        <taxon>Pseudomonadati</taxon>
        <taxon>Pseudomonadota</taxon>
        <taxon>Alphaproteobacteria</taxon>
        <taxon>Rhodobacterales</taxon>
        <taxon>Roseobacteraceae</taxon>
        <taxon>Roseovarius</taxon>
    </lineage>
</organism>
<keyword evidence="3" id="KW-1185">Reference proteome</keyword>
<protein>
    <recommendedName>
        <fullName evidence="1">DNA primase/polymerase bifunctional N-terminal domain-containing protein</fullName>
    </recommendedName>
</protein>
<dbReference type="AlphaFoldDB" id="A0A1X7BKY2"/>
<evidence type="ECO:0000313" key="3">
    <source>
        <dbReference type="Proteomes" id="UP000193224"/>
    </source>
</evidence>
<accession>A0A1X7BKY2</accession>
<dbReference type="Proteomes" id="UP000193224">
    <property type="component" value="Unassembled WGS sequence"/>
</dbReference>
<dbReference type="EMBL" id="FWXB01000001">
    <property type="protein sequence ID" value="SMC10315.1"/>
    <property type="molecule type" value="Genomic_DNA"/>
</dbReference>
<dbReference type="Pfam" id="PF09250">
    <property type="entry name" value="Prim-Pol"/>
    <property type="match status" value="1"/>
</dbReference>
<dbReference type="InterPro" id="IPR015330">
    <property type="entry name" value="DNA_primase/pol_bifunc_N"/>
</dbReference>
<dbReference type="SUPFAM" id="SSF56747">
    <property type="entry name" value="Prim-pol domain"/>
    <property type="match status" value="1"/>
</dbReference>
<name>A0A1X7BKY2_9RHOB</name>
<feature type="domain" description="DNA primase/polymerase bifunctional N-terminal" evidence="1">
    <location>
        <begin position="18"/>
        <end position="169"/>
    </location>
</feature>
<reference evidence="2 3" key="1">
    <citation type="submission" date="2017-03" db="EMBL/GenBank/DDBJ databases">
        <authorList>
            <person name="Afonso C.L."/>
            <person name="Miller P.J."/>
            <person name="Scott M.A."/>
            <person name="Spackman E."/>
            <person name="Goraichik I."/>
            <person name="Dimitrov K.M."/>
            <person name="Suarez D.L."/>
            <person name="Swayne D.E."/>
        </authorList>
    </citation>
    <scope>NUCLEOTIDE SEQUENCE [LARGE SCALE GENOMIC DNA]</scope>
    <source>
        <strain evidence="2 3">CECT 7745</strain>
    </source>
</reference>
<evidence type="ECO:0000259" key="1">
    <source>
        <dbReference type="SMART" id="SM00943"/>
    </source>
</evidence>